<dbReference type="Pfam" id="PF07715">
    <property type="entry name" value="Plug"/>
    <property type="match status" value="1"/>
</dbReference>
<dbReference type="InterPro" id="IPR008969">
    <property type="entry name" value="CarboxyPept-like_regulatory"/>
</dbReference>
<keyword evidence="5 7" id="KW-0472">Membrane</keyword>
<evidence type="ECO:0000256" key="3">
    <source>
        <dbReference type="ARBA" id="ARBA00022452"/>
    </source>
</evidence>
<dbReference type="InterPro" id="IPR036942">
    <property type="entry name" value="Beta-barrel_TonB_sf"/>
</dbReference>
<evidence type="ECO:0000256" key="5">
    <source>
        <dbReference type="ARBA" id="ARBA00023136"/>
    </source>
</evidence>
<dbReference type="PROSITE" id="PS52016">
    <property type="entry name" value="TONB_DEPENDENT_REC_3"/>
    <property type="match status" value="1"/>
</dbReference>
<dbReference type="Pfam" id="PF13715">
    <property type="entry name" value="CarbopepD_reg_2"/>
    <property type="match status" value="1"/>
</dbReference>
<comment type="similarity">
    <text evidence="7">Belongs to the TonB-dependent receptor family.</text>
</comment>
<evidence type="ECO:0000256" key="4">
    <source>
        <dbReference type="ARBA" id="ARBA00022692"/>
    </source>
</evidence>
<evidence type="ECO:0000313" key="10">
    <source>
        <dbReference type="Proteomes" id="UP000661715"/>
    </source>
</evidence>
<dbReference type="SUPFAM" id="SSF56935">
    <property type="entry name" value="Porins"/>
    <property type="match status" value="1"/>
</dbReference>
<dbReference type="InterPro" id="IPR023996">
    <property type="entry name" value="TonB-dep_OMP_SusC/RagA"/>
</dbReference>
<dbReference type="SUPFAM" id="SSF49464">
    <property type="entry name" value="Carboxypeptidase regulatory domain-like"/>
    <property type="match status" value="1"/>
</dbReference>
<evidence type="ECO:0000313" key="9">
    <source>
        <dbReference type="EMBL" id="MBD0726091.1"/>
    </source>
</evidence>
<feature type="domain" description="TonB-dependent receptor plug" evidence="8">
    <location>
        <begin position="223"/>
        <end position="329"/>
    </location>
</feature>
<keyword evidence="4 7" id="KW-0812">Transmembrane</keyword>
<name>A0ABR7UT47_9FLAO</name>
<evidence type="ECO:0000256" key="2">
    <source>
        <dbReference type="ARBA" id="ARBA00022448"/>
    </source>
</evidence>
<organism evidence="9 10">
    <name type="scientific">Flavobacterium pokkalii</name>
    <dbReference type="NCBI Taxonomy" id="1940408"/>
    <lineage>
        <taxon>Bacteria</taxon>
        <taxon>Pseudomonadati</taxon>
        <taxon>Bacteroidota</taxon>
        <taxon>Flavobacteriia</taxon>
        <taxon>Flavobacteriales</taxon>
        <taxon>Flavobacteriaceae</taxon>
        <taxon>Flavobacterium</taxon>
    </lineage>
</organism>
<dbReference type="InterPro" id="IPR039426">
    <property type="entry name" value="TonB-dep_rcpt-like"/>
</dbReference>
<dbReference type="InterPro" id="IPR023997">
    <property type="entry name" value="TonB-dep_OMP_SusC/RagA_CS"/>
</dbReference>
<protein>
    <recommendedName>
        <fullName evidence="8">TonB-dependent receptor plug domain-containing protein</fullName>
    </recommendedName>
</protein>
<comment type="caution">
    <text evidence="9">The sequence shown here is derived from an EMBL/GenBank/DDBJ whole genome shotgun (WGS) entry which is preliminary data.</text>
</comment>
<dbReference type="Gene3D" id="2.40.170.20">
    <property type="entry name" value="TonB-dependent receptor, beta-barrel domain"/>
    <property type="match status" value="1"/>
</dbReference>
<dbReference type="EMBL" id="NASZ01000022">
    <property type="protein sequence ID" value="MBD0726091.1"/>
    <property type="molecule type" value="Genomic_DNA"/>
</dbReference>
<dbReference type="InterPro" id="IPR037066">
    <property type="entry name" value="Plug_dom_sf"/>
</dbReference>
<reference evidence="9 10" key="1">
    <citation type="journal article" date="2020" name="Microbiol. Res.">
        <title>Flavobacterium pokkalii sp. nov., a novel plant growth promoting native rhizobacteria isolated from pokkali rice grown in coastal saline affected agricultural regions of southern India, Kerala.</title>
        <authorList>
            <person name="Menon R.R."/>
            <person name="Kumari S."/>
            <person name="Viver T."/>
            <person name="Rameshkumar N."/>
        </authorList>
    </citation>
    <scope>NUCLEOTIDE SEQUENCE [LARGE SCALE GENOMIC DNA]</scope>
    <source>
        <strain evidence="9 10">L1I52</strain>
    </source>
</reference>
<proteinExistence type="inferred from homology"/>
<dbReference type="NCBIfam" id="TIGR04056">
    <property type="entry name" value="OMP_RagA_SusC"/>
    <property type="match status" value="1"/>
</dbReference>
<comment type="subcellular location">
    <subcellularLocation>
        <location evidence="1 7">Cell outer membrane</location>
        <topology evidence="1 7">Multi-pass membrane protein</topology>
    </subcellularLocation>
</comment>
<keyword evidence="2 7" id="KW-0813">Transport</keyword>
<keyword evidence="6 7" id="KW-0998">Cell outer membrane</keyword>
<dbReference type="Proteomes" id="UP000661715">
    <property type="component" value="Unassembled WGS sequence"/>
</dbReference>
<evidence type="ECO:0000256" key="7">
    <source>
        <dbReference type="PROSITE-ProRule" id="PRU01360"/>
    </source>
</evidence>
<gene>
    <name evidence="9" type="ORF">B6A10_12990</name>
</gene>
<evidence type="ECO:0000256" key="6">
    <source>
        <dbReference type="ARBA" id="ARBA00023237"/>
    </source>
</evidence>
<dbReference type="Gene3D" id="2.170.130.10">
    <property type="entry name" value="TonB-dependent receptor, plug domain"/>
    <property type="match status" value="1"/>
</dbReference>
<keyword evidence="3 7" id="KW-1134">Transmembrane beta strand</keyword>
<keyword evidence="10" id="KW-1185">Reference proteome</keyword>
<evidence type="ECO:0000256" key="1">
    <source>
        <dbReference type="ARBA" id="ARBA00004571"/>
    </source>
</evidence>
<accession>A0ABR7UT47</accession>
<dbReference type="InterPro" id="IPR012910">
    <property type="entry name" value="Plug_dom"/>
</dbReference>
<sequence length="1139" mass="125885">MEIKFTNPAFHHRRRFLKIIMRTFILLLCSTAFGFSPITTFSQEKIVIEANKKVTVDEVFKIIKNQTHYHFLYPADIFVGAPKIQLLKGEIDLSNLLNQSLALNNLDFELSDNNTIVIKRNEISTNNKFIQQEIQINGVVKDANNMPIPGVNVMIKGTNTYTQTDFDGNYTITLKGNNVLVFSFVGYVPQEVTVVKSTTINIILKENISQLEDVVVIGYGTVKKRDLTGAVSSVKGDDIKMAPVTSPIEAIQGRVAGLDISRNAGNTSGKVNILLRGNRSLTASSEPIYIIDGIQGNINNLNPNDIASIDVLKDASSTAIYGSAGANGVIIITTKTAKEGRVQIDFDSYVSVNSNPSFPSALQGDSWLKYLEEGYQATYGTPSANRDALLGGWNLSTTRLNPYLDNGKYVNWVDKTFQTGIQTNNTLSIRGGNEKVKASLSLGRNRTEGVYQGDNVNVYTMRSDLSIQAAKWAKFGLTSGIIFRDQNNNRSRVNKAFGMVPLGDVYDENGNINQFPVEGEPGIVSVLANNIPGTLSNNTKSINVTANPYAEFNLAKDLSFKSILGISVSNSRNGIFNSDHTYLMLTGSENAIRNAQYNTSLNYTYYWENILNHKLHIGEDHKLETTLITSYFNSQSESSFAYSEGFLYDGFSFYNLDAGVNKQVSSDFSELKRLSFAGRLNYSFKDRYFLTGSVRYDGVSQLAQKWDVFPAGAFAWRISDENFMTNVNWLNELKLRVGYGVSGNSNINAYATKSETTNGNDVLNLGGGQVLTSVPTRVVGNDLLGWEKSYNANIGLDFGFMNNRINGSLEFYNTDTKDVIYSRSLPSTLGSFSPKQLYVQNGNIAKMNNKGVELTLNTVNVKKGDFQWSSTLTFARNKEQVKAVNLGPNVNLDDLISLGLFVGSPKDVFYDYKKVGIWQLGEEADAAVFGLQPGDVKIQTDLTKKADGVWVGLDSSGNEVEYTATNKYAISLAKDRKILGHAAPSWTGGLLNTFKYKNFDLSVFATARWGQMIDGQLLGYFGYGRVNILDNYNYWTPTNPTNDFPRPYAAARTTTSPSVAGLNYVDGSFVKIKNITLGYRMPESVTKAIGATNFRVYGTVYNSFVFAKSHLLKGIDPETQASDSFPLYKQLVFGLNLSF</sequence>
<evidence type="ECO:0000259" key="8">
    <source>
        <dbReference type="Pfam" id="PF07715"/>
    </source>
</evidence>
<dbReference type="NCBIfam" id="TIGR04057">
    <property type="entry name" value="SusC_RagA_signa"/>
    <property type="match status" value="1"/>
</dbReference>
<dbReference type="Gene3D" id="2.60.40.1120">
    <property type="entry name" value="Carboxypeptidase-like, regulatory domain"/>
    <property type="match status" value="1"/>
</dbReference>